<evidence type="ECO:0000256" key="1">
    <source>
        <dbReference type="ARBA" id="ARBA00022490"/>
    </source>
</evidence>
<dbReference type="GO" id="GO:0006511">
    <property type="term" value="P:ubiquitin-dependent protein catabolic process"/>
    <property type="evidence" value="ECO:0007669"/>
    <property type="project" value="TreeGrafter"/>
</dbReference>
<keyword evidence="1" id="KW-0963">Cytoplasm</keyword>
<protein>
    <submittedName>
        <fullName evidence="4">Related to cop9 complex subunit 3</fullName>
    </submittedName>
</protein>
<name>A0A127ZEF4_9BASI</name>
<dbReference type="Pfam" id="PF22788">
    <property type="entry name" value="COP9_hel_rpt"/>
    <property type="match status" value="1"/>
</dbReference>
<dbReference type="PANTHER" id="PTHR10758">
    <property type="entry name" value="26S PROTEASOME NON-ATPASE REGULATORY SUBUNIT 3/COP9 SIGNALOSOME COMPLEX SUBUNIT 3"/>
    <property type="match status" value="1"/>
</dbReference>
<sequence length="496" mass="53958">MTIPVLTTIEDTLALILDCSSDQARIQSSLLPALRKLGSNASADAESSSRSGPSSNRAQSSSSVASTTPAVSEMILCQPIQGNVDPLSALDPAVHSLGMLYILAARATHSAGSSEDAAILLPHITAFVQRFDPAQVQLAGDRLTQLAASFSSLGDRVTNPESALQLLQALASRFLTKPESITTLHPMLAYQYLKTARYAEAATMLIDHPLIDADTTITPLTHSDILQYFYYAALIYIKLDRLHDAIDALETCISSPAVAASAIHMDAYKKLVLVQLLADGKRSPVPKYTPQAVTRTFKQLAQPYASFASAYERSDALNANDVFRIAEEKRDAFEKDRNVGLVRRCLALYRQRRIQRLSNVYSALSLNDIAQRVGVEGADAGQSVYADVQEIVRKGWIHASLAPPPYAPSAAPGAVNGDWVVKFDTFGGDSYTSTTSISLLENKIQTAKQWQTLLQQRDRQVEKSHAYLTRGLKIRDARTAGADAYSGADEFDDTDY</sequence>
<dbReference type="EMBL" id="LK056676">
    <property type="protein sequence ID" value="CDU24464.1"/>
    <property type="molecule type" value="Genomic_DNA"/>
</dbReference>
<dbReference type="InterPro" id="IPR055089">
    <property type="entry name" value="COP9_N"/>
</dbReference>
<proteinExistence type="predicted"/>
<gene>
    <name evidence="4" type="ORF">SPSC_03965</name>
</gene>
<feature type="domain" description="COP9 signalosome complex subunit 3 N-terminal helical repeats" evidence="3">
    <location>
        <begin position="86"/>
        <end position="293"/>
    </location>
</feature>
<dbReference type="InterPro" id="IPR050756">
    <property type="entry name" value="CSN3"/>
</dbReference>
<evidence type="ECO:0000313" key="4">
    <source>
        <dbReference type="EMBL" id="CDU24464.1"/>
    </source>
</evidence>
<evidence type="ECO:0000259" key="3">
    <source>
        <dbReference type="Pfam" id="PF22788"/>
    </source>
</evidence>
<reference evidence="4" key="1">
    <citation type="submission" date="2014-06" db="EMBL/GenBank/DDBJ databases">
        <authorList>
            <person name="Ju J."/>
            <person name="Zhang J."/>
        </authorList>
    </citation>
    <scope>NUCLEOTIDE SEQUENCE</scope>
    <source>
        <strain evidence="4">SscI8</strain>
    </source>
</reference>
<evidence type="ECO:0000256" key="2">
    <source>
        <dbReference type="SAM" id="MobiDB-lite"/>
    </source>
</evidence>
<accession>A0A127ZEF4</accession>
<dbReference type="GO" id="GO:0008180">
    <property type="term" value="C:COP9 signalosome"/>
    <property type="evidence" value="ECO:0007669"/>
    <property type="project" value="TreeGrafter"/>
</dbReference>
<feature type="region of interest" description="Disordered" evidence="2">
    <location>
        <begin position="42"/>
        <end position="64"/>
    </location>
</feature>
<dbReference type="OrthoDB" id="29061at2759"/>
<dbReference type="PANTHER" id="PTHR10758:SF1">
    <property type="entry name" value="COP9 SIGNALOSOME COMPLEX SUBUNIT 3"/>
    <property type="match status" value="1"/>
</dbReference>
<organism evidence="4">
    <name type="scientific">Sporisorium scitamineum</name>
    <dbReference type="NCBI Taxonomy" id="49012"/>
    <lineage>
        <taxon>Eukaryota</taxon>
        <taxon>Fungi</taxon>
        <taxon>Dikarya</taxon>
        <taxon>Basidiomycota</taxon>
        <taxon>Ustilaginomycotina</taxon>
        <taxon>Ustilaginomycetes</taxon>
        <taxon>Ustilaginales</taxon>
        <taxon>Ustilaginaceae</taxon>
        <taxon>Sporisorium</taxon>
    </lineage>
</organism>
<dbReference type="AlphaFoldDB" id="A0A127ZEF4"/>